<feature type="compositionally biased region" description="Basic and acidic residues" evidence="9">
    <location>
        <begin position="138"/>
        <end position="151"/>
    </location>
</feature>
<evidence type="ECO:0000256" key="7">
    <source>
        <dbReference type="ARBA" id="ARBA00023004"/>
    </source>
</evidence>
<evidence type="ECO:0000256" key="4">
    <source>
        <dbReference type="ARBA" id="ARBA00022660"/>
    </source>
</evidence>
<dbReference type="PANTHER" id="PTHR35008:SF4">
    <property type="entry name" value="BLL4482 PROTEIN"/>
    <property type="match status" value="1"/>
</dbReference>
<dbReference type="PANTHER" id="PTHR35008">
    <property type="entry name" value="BLL4482 PROTEIN-RELATED"/>
    <property type="match status" value="1"/>
</dbReference>
<feature type="region of interest" description="Disordered" evidence="9">
    <location>
        <begin position="138"/>
        <end position="170"/>
    </location>
</feature>
<proteinExistence type="predicted"/>
<dbReference type="InterPro" id="IPR009056">
    <property type="entry name" value="Cyt_c-like_dom"/>
</dbReference>
<dbReference type="InterPro" id="IPR051459">
    <property type="entry name" value="Cytochrome_c-type_DH"/>
</dbReference>
<keyword evidence="6" id="KW-0249">Electron transport</keyword>
<dbReference type="RefSeq" id="WP_077379815.1">
    <property type="nucleotide sequence ID" value="NZ_FTPD01000023.1"/>
</dbReference>
<dbReference type="InterPro" id="IPR008168">
    <property type="entry name" value="Cyt_C_IC"/>
</dbReference>
<evidence type="ECO:0000259" key="10">
    <source>
        <dbReference type="PROSITE" id="PS51007"/>
    </source>
</evidence>
<evidence type="ECO:0000313" key="11">
    <source>
        <dbReference type="EMBL" id="SIT56578.1"/>
    </source>
</evidence>
<dbReference type="Proteomes" id="UP000188388">
    <property type="component" value="Unassembled WGS sequence"/>
</dbReference>
<keyword evidence="2" id="KW-0813">Transport</keyword>
<feature type="domain" description="Cytochrome c" evidence="10">
    <location>
        <begin position="36"/>
        <end position="134"/>
    </location>
</feature>
<sequence length="170" mass="18574">MKRTSVLFSMLGVAAVVLGFSWPWLANRTAGGVSAATVALGKTIYAERCATCHGANLEGQRDWKSPLLSGRMPAPPHDASGHSWHHPDGVLFRVTKEGPAAVVRGGYESDMPAFAGMMTDEEIRAVLTFIKSTWPERERQYQAEMSRREQEQAQLDRAPPNPSSTGKHGL</sequence>
<keyword evidence="5 8" id="KW-0479">Metal-binding</keyword>
<dbReference type="GO" id="GO:0020037">
    <property type="term" value="F:heme binding"/>
    <property type="evidence" value="ECO:0007669"/>
    <property type="project" value="InterPro"/>
</dbReference>
<dbReference type="PRINTS" id="PR00605">
    <property type="entry name" value="CYTCHROMECIC"/>
</dbReference>
<gene>
    <name evidence="11" type="ORF">BQ8794_30027</name>
</gene>
<evidence type="ECO:0000256" key="2">
    <source>
        <dbReference type="ARBA" id="ARBA00022448"/>
    </source>
</evidence>
<protein>
    <submittedName>
        <fullName evidence="11">Cytochrome c, mono-and diheme variants</fullName>
    </submittedName>
</protein>
<dbReference type="AlphaFoldDB" id="A0A1R3V9L8"/>
<dbReference type="STRING" id="1631249.BQ8794_30027"/>
<evidence type="ECO:0000256" key="8">
    <source>
        <dbReference type="PROSITE-ProRule" id="PRU00433"/>
    </source>
</evidence>
<name>A0A1R3V9L8_9HYPH</name>
<evidence type="ECO:0000256" key="9">
    <source>
        <dbReference type="SAM" id="MobiDB-lite"/>
    </source>
</evidence>
<keyword evidence="12" id="KW-1185">Reference proteome</keyword>
<evidence type="ECO:0000256" key="6">
    <source>
        <dbReference type="ARBA" id="ARBA00022982"/>
    </source>
</evidence>
<dbReference type="GO" id="GO:0005506">
    <property type="term" value="F:iron ion binding"/>
    <property type="evidence" value="ECO:0007669"/>
    <property type="project" value="InterPro"/>
</dbReference>
<accession>A0A1R3V9L8</accession>
<dbReference type="SUPFAM" id="SSF46626">
    <property type="entry name" value="Cytochrome c"/>
    <property type="match status" value="1"/>
</dbReference>
<keyword evidence="7 8" id="KW-0408">Iron</keyword>
<evidence type="ECO:0000256" key="5">
    <source>
        <dbReference type="ARBA" id="ARBA00022723"/>
    </source>
</evidence>
<keyword evidence="3 8" id="KW-0349">Heme</keyword>
<dbReference type="InterPro" id="IPR036909">
    <property type="entry name" value="Cyt_c-like_dom_sf"/>
</dbReference>
<dbReference type="Gene3D" id="1.10.760.10">
    <property type="entry name" value="Cytochrome c-like domain"/>
    <property type="match status" value="1"/>
</dbReference>
<dbReference type="Pfam" id="PF00034">
    <property type="entry name" value="Cytochrom_C"/>
    <property type="match status" value="1"/>
</dbReference>
<keyword evidence="4" id="KW-0679">Respiratory chain</keyword>
<dbReference type="GO" id="GO:0009055">
    <property type="term" value="F:electron transfer activity"/>
    <property type="evidence" value="ECO:0007669"/>
    <property type="project" value="InterPro"/>
</dbReference>
<evidence type="ECO:0000313" key="12">
    <source>
        <dbReference type="Proteomes" id="UP000188388"/>
    </source>
</evidence>
<reference evidence="12" key="1">
    <citation type="submission" date="2017-01" db="EMBL/GenBank/DDBJ databases">
        <authorList>
            <person name="Brunel B."/>
        </authorList>
    </citation>
    <scope>NUCLEOTIDE SEQUENCE [LARGE SCALE GENOMIC DNA]</scope>
</reference>
<evidence type="ECO:0000256" key="3">
    <source>
        <dbReference type="ARBA" id="ARBA00022617"/>
    </source>
</evidence>
<comment type="cofactor">
    <cofactor evidence="1">
        <name>heme c</name>
        <dbReference type="ChEBI" id="CHEBI:61717"/>
    </cofactor>
</comment>
<organism evidence="11 12">
    <name type="scientific">Mesorhizobium prunaredense</name>
    <dbReference type="NCBI Taxonomy" id="1631249"/>
    <lineage>
        <taxon>Bacteria</taxon>
        <taxon>Pseudomonadati</taxon>
        <taxon>Pseudomonadota</taxon>
        <taxon>Alphaproteobacteria</taxon>
        <taxon>Hyphomicrobiales</taxon>
        <taxon>Phyllobacteriaceae</taxon>
        <taxon>Mesorhizobium</taxon>
    </lineage>
</organism>
<evidence type="ECO:0000256" key="1">
    <source>
        <dbReference type="ARBA" id="ARBA00001926"/>
    </source>
</evidence>
<dbReference type="PROSITE" id="PS51007">
    <property type="entry name" value="CYTC"/>
    <property type="match status" value="1"/>
</dbReference>
<dbReference type="EMBL" id="FTPD01000023">
    <property type="protein sequence ID" value="SIT56578.1"/>
    <property type="molecule type" value="Genomic_DNA"/>
</dbReference>